<accession>A0ABY6CK71</accession>
<proteinExistence type="predicted"/>
<dbReference type="EMBL" id="CP106679">
    <property type="protein sequence ID" value="UXP30920.1"/>
    <property type="molecule type" value="Genomic_DNA"/>
</dbReference>
<sequence length="532" mass="58751">MKILGRFSACIIALLFGSCHVNDLNFDKIKPIELSPQIAVKIGSKSYTIKEILEDLEDQKLEIHEDGDLLVTMVYREQSVFNKSGEIINVNTISNHAVFSLPTDVPALPTSQIIPFSTVLDFDFIAENGETIDSVFYAGGYLEYQMYSTFPAGLDYSWTVVGFRKMDTNMDLVQSQSIPYSGEQIEDFFLTELNEYKSVLRLEGDLNKLDVSVSGDLLLAAGEELTTNQSLNFDMVIGNPDFSSLFGYFGDDHVEIEVIEFSLDALSSIDSDGFFFAEPRFSLEVENSYGIEFSLDMSKTRAILSDSSVVELQETSSVQKLVAAPRIAGGVETTLIQLNASNSNVADIFSAIPSKIILPIRAEANPSISSLTSNFLTDSSYINVNAIIELPLVLRMNEFVTDFDLDFSENLDLDFADSIILIANIDNQMPFEGDISLELLNSKGELLSQIPGTLHFGAPPVGNDGRTKGIDSTESKLILGYDALEKMKLASKLRAKTKFSTYDKESNRNVKLFSDYVLDIQISAIAAITVEL</sequence>
<reference evidence="1" key="1">
    <citation type="submission" date="2022-09" db="EMBL/GenBank/DDBJ databases">
        <title>Comparative genomics and taxonomic characterization of three novel marine species of genus Reichenbachiella exhibiting antioxidant and polysaccharide degradation activities.</title>
        <authorList>
            <person name="Muhammad N."/>
            <person name="Lee Y.-J."/>
            <person name="Ko J."/>
            <person name="Kim S.-G."/>
        </authorList>
    </citation>
    <scope>NUCLEOTIDE SEQUENCE</scope>
    <source>
        <strain evidence="1">BKB1-1</strain>
    </source>
</reference>
<name>A0ABY6CK71_9BACT</name>
<evidence type="ECO:0000313" key="1">
    <source>
        <dbReference type="EMBL" id="UXP30920.1"/>
    </source>
</evidence>
<dbReference type="PROSITE" id="PS51257">
    <property type="entry name" value="PROKAR_LIPOPROTEIN"/>
    <property type="match status" value="1"/>
</dbReference>
<evidence type="ECO:0000313" key="2">
    <source>
        <dbReference type="Proteomes" id="UP001065174"/>
    </source>
</evidence>
<protein>
    <submittedName>
        <fullName evidence="1">Uncharacterized protein</fullName>
    </submittedName>
</protein>
<gene>
    <name evidence="1" type="ORF">N6H18_11215</name>
</gene>
<organism evidence="1 2">
    <name type="scientific">Reichenbachiella agarivorans</name>
    <dbReference type="NCBI Taxonomy" id="2979464"/>
    <lineage>
        <taxon>Bacteria</taxon>
        <taxon>Pseudomonadati</taxon>
        <taxon>Bacteroidota</taxon>
        <taxon>Cytophagia</taxon>
        <taxon>Cytophagales</taxon>
        <taxon>Reichenbachiellaceae</taxon>
        <taxon>Reichenbachiella</taxon>
    </lineage>
</organism>
<keyword evidence="2" id="KW-1185">Reference proteome</keyword>
<dbReference type="Proteomes" id="UP001065174">
    <property type="component" value="Chromosome"/>
</dbReference>
<dbReference type="RefSeq" id="WP_262308366.1">
    <property type="nucleotide sequence ID" value="NZ_CP106679.1"/>
</dbReference>